<reference evidence="3 4" key="1">
    <citation type="submission" date="2019-11" db="EMBL/GenBank/DDBJ databases">
        <authorList>
            <person name="Im W.T."/>
        </authorList>
    </citation>
    <scope>NUCLEOTIDE SEQUENCE [LARGE SCALE GENOMIC DNA]</scope>
    <source>
        <strain evidence="3 4">SB-02</strain>
    </source>
</reference>
<dbReference type="SUPFAM" id="SSF101874">
    <property type="entry name" value="YceI-like"/>
    <property type="match status" value="1"/>
</dbReference>
<accession>A0A6I6GFC6</accession>
<keyword evidence="4" id="KW-1185">Reference proteome</keyword>
<gene>
    <name evidence="3" type="ORF">GLV81_02320</name>
</gene>
<evidence type="ECO:0000259" key="2">
    <source>
        <dbReference type="SMART" id="SM00867"/>
    </source>
</evidence>
<proteinExistence type="predicted"/>
<evidence type="ECO:0000313" key="3">
    <source>
        <dbReference type="EMBL" id="QGW27095.1"/>
    </source>
</evidence>
<protein>
    <submittedName>
        <fullName evidence="3">YceI family protein</fullName>
    </submittedName>
</protein>
<dbReference type="InterPro" id="IPR007372">
    <property type="entry name" value="Lipid/polyisoprenoid-bd_YceI"/>
</dbReference>
<keyword evidence="1" id="KW-0732">Signal</keyword>
<dbReference type="InterPro" id="IPR036761">
    <property type="entry name" value="TTHA0802/YceI-like_sf"/>
</dbReference>
<organism evidence="3 4">
    <name type="scientific">Phnomibacter ginsenosidimutans</name>
    <dbReference type="NCBI Taxonomy" id="2676868"/>
    <lineage>
        <taxon>Bacteria</taxon>
        <taxon>Pseudomonadati</taxon>
        <taxon>Bacteroidota</taxon>
        <taxon>Chitinophagia</taxon>
        <taxon>Chitinophagales</taxon>
        <taxon>Chitinophagaceae</taxon>
        <taxon>Phnomibacter</taxon>
    </lineage>
</organism>
<dbReference type="PANTHER" id="PTHR34406:SF1">
    <property type="entry name" value="PROTEIN YCEI"/>
    <property type="match status" value="1"/>
</dbReference>
<feature type="domain" description="Lipid/polyisoprenoid-binding YceI-like" evidence="2">
    <location>
        <begin position="49"/>
        <end position="220"/>
    </location>
</feature>
<evidence type="ECO:0000313" key="4">
    <source>
        <dbReference type="Proteomes" id="UP000426027"/>
    </source>
</evidence>
<dbReference type="EMBL" id="CP046566">
    <property type="protein sequence ID" value="QGW27095.1"/>
    <property type="molecule type" value="Genomic_DNA"/>
</dbReference>
<feature type="signal peptide" evidence="1">
    <location>
        <begin position="1"/>
        <end position="41"/>
    </location>
</feature>
<dbReference type="PANTHER" id="PTHR34406">
    <property type="entry name" value="PROTEIN YCEI"/>
    <property type="match status" value="1"/>
</dbReference>
<dbReference type="SMART" id="SM00867">
    <property type="entry name" value="YceI"/>
    <property type="match status" value="1"/>
</dbReference>
<dbReference type="Gene3D" id="2.40.128.110">
    <property type="entry name" value="Lipid/polyisoprenoid-binding, YceI-like"/>
    <property type="match status" value="1"/>
</dbReference>
<evidence type="ECO:0000256" key="1">
    <source>
        <dbReference type="SAM" id="SignalP"/>
    </source>
</evidence>
<sequence length="222" mass="23868">MYVHVFSSNLSFKPYNTKKMKQIKATFAAFALLAISASAFAGGGKANGKYAVNTAQSNLVWKAEKVTGKHDGTVKLSGGEITVANDKLVAGSFTIDMTTMAVVDIKDANMNGKLLGHLKSDDFFSVDKHKTATFVITSVTPASQAGSYTVKGNLTIKGITKPIEFPAAIIMDGKTLKATATITVDRTQFDIRYGSKSFFESIGDKAIYDDFIIELQLVANTK</sequence>
<dbReference type="KEGG" id="fls:GLV81_02320"/>
<dbReference type="AlphaFoldDB" id="A0A6I6GFC6"/>
<dbReference type="Proteomes" id="UP000426027">
    <property type="component" value="Chromosome"/>
</dbReference>
<feature type="chain" id="PRO_5026242811" evidence="1">
    <location>
        <begin position="42"/>
        <end position="222"/>
    </location>
</feature>
<dbReference type="Pfam" id="PF04264">
    <property type="entry name" value="YceI"/>
    <property type="match status" value="1"/>
</dbReference>
<name>A0A6I6GFC6_9BACT</name>